<accession>A0A0F9QBX5</accession>
<keyword evidence="1" id="KW-0285">Flavoprotein</keyword>
<comment type="caution">
    <text evidence="4">The sequence shown here is derived from an EMBL/GenBank/DDBJ whole genome shotgun (WGS) entry which is preliminary data.</text>
</comment>
<dbReference type="Pfam" id="PF00724">
    <property type="entry name" value="Oxidored_FMN"/>
    <property type="match status" value="1"/>
</dbReference>
<name>A0A0F9QBX5_9ZZZZ</name>
<dbReference type="PANTHER" id="PTHR43656">
    <property type="entry name" value="BINDING OXIDOREDUCTASE, PUTATIVE (AFU_ORTHOLOGUE AFUA_2G08260)-RELATED"/>
    <property type="match status" value="1"/>
</dbReference>
<proteinExistence type="predicted"/>
<dbReference type="InterPro" id="IPR013785">
    <property type="entry name" value="Aldolase_TIM"/>
</dbReference>
<gene>
    <name evidence="4" type="ORF">LCGC14_1033930</name>
</gene>
<sequence length="381" mass="41692">MSIGREEKVEAGLPYTPHTTGRLFDPVSIAGLQLPNRIVRAATFEKRADENGAVTLELLDFYREAAEGGPGLIITGAALVHPSGRTLRQMISAHADSFSDDLKSLADTIHKANGIAALQLFHGGRHSPPRAINWEAPLAPSEVFDKSTNTRPRAMSEPEIEQMVYAFASAASRAYSSGFDAIELHAAHGYLISSFLSPRTNLRDDYWGGDEERRSHFIEEILKAVRETVGRDFPIIIKLNADDQMPGGITPEEAARIAWKMELAGADAIEVSGGTRESDPPVIRKKIKGDEAEGYYRASGRLFKQTLSIPVILTGGFRTRAAMEQALEAGEADLIGMFRPLVCEPDLPKKLFEGAEGSVCTSCNKCARYSRIDSVRCLEQF</sequence>
<evidence type="ECO:0000313" key="4">
    <source>
        <dbReference type="EMBL" id="KKN10701.1"/>
    </source>
</evidence>
<evidence type="ECO:0000256" key="1">
    <source>
        <dbReference type="ARBA" id="ARBA00022630"/>
    </source>
</evidence>
<dbReference type="SUPFAM" id="SSF51395">
    <property type="entry name" value="FMN-linked oxidoreductases"/>
    <property type="match status" value="1"/>
</dbReference>
<dbReference type="EMBL" id="LAZR01004216">
    <property type="protein sequence ID" value="KKN10701.1"/>
    <property type="molecule type" value="Genomic_DNA"/>
</dbReference>
<reference evidence="4" key="1">
    <citation type="journal article" date="2015" name="Nature">
        <title>Complex archaea that bridge the gap between prokaryotes and eukaryotes.</title>
        <authorList>
            <person name="Spang A."/>
            <person name="Saw J.H."/>
            <person name="Jorgensen S.L."/>
            <person name="Zaremba-Niedzwiedzka K."/>
            <person name="Martijn J."/>
            <person name="Lind A.E."/>
            <person name="van Eijk R."/>
            <person name="Schleper C."/>
            <person name="Guy L."/>
            <person name="Ettema T.J."/>
        </authorList>
    </citation>
    <scope>NUCLEOTIDE SEQUENCE</scope>
</reference>
<feature type="domain" description="NADH:flavin oxidoreductase/NADH oxidase N-terminal" evidence="3">
    <location>
        <begin position="23"/>
        <end position="354"/>
    </location>
</feature>
<dbReference type="CDD" id="cd02803">
    <property type="entry name" value="OYE_like_FMN_family"/>
    <property type="match status" value="1"/>
</dbReference>
<dbReference type="GO" id="GO:0010181">
    <property type="term" value="F:FMN binding"/>
    <property type="evidence" value="ECO:0007669"/>
    <property type="project" value="InterPro"/>
</dbReference>
<protein>
    <recommendedName>
        <fullName evidence="3">NADH:flavin oxidoreductase/NADH oxidase N-terminal domain-containing protein</fullName>
    </recommendedName>
</protein>
<organism evidence="4">
    <name type="scientific">marine sediment metagenome</name>
    <dbReference type="NCBI Taxonomy" id="412755"/>
    <lineage>
        <taxon>unclassified sequences</taxon>
        <taxon>metagenomes</taxon>
        <taxon>ecological metagenomes</taxon>
    </lineage>
</organism>
<dbReference type="GO" id="GO:0016491">
    <property type="term" value="F:oxidoreductase activity"/>
    <property type="evidence" value="ECO:0007669"/>
    <property type="project" value="UniProtKB-KW"/>
</dbReference>
<evidence type="ECO:0000259" key="3">
    <source>
        <dbReference type="Pfam" id="PF00724"/>
    </source>
</evidence>
<dbReference type="InterPro" id="IPR051799">
    <property type="entry name" value="NADH_flavin_oxidoreductase"/>
</dbReference>
<evidence type="ECO:0000256" key="2">
    <source>
        <dbReference type="ARBA" id="ARBA00023002"/>
    </source>
</evidence>
<dbReference type="Gene3D" id="3.20.20.70">
    <property type="entry name" value="Aldolase class I"/>
    <property type="match status" value="1"/>
</dbReference>
<dbReference type="AlphaFoldDB" id="A0A0F9QBX5"/>
<dbReference type="InterPro" id="IPR001155">
    <property type="entry name" value="OxRdtase_FMN_N"/>
</dbReference>
<dbReference type="PANTHER" id="PTHR43656:SF2">
    <property type="entry name" value="BINDING OXIDOREDUCTASE, PUTATIVE (AFU_ORTHOLOGUE AFUA_2G08260)-RELATED"/>
    <property type="match status" value="1"/>
</dbReference>
<keyword evidence="2" id="KW-0560">Oxidoreductase</keyword>